<dbReference type="EMBL" id="VSSQ01004129">
    <property type="protein sequence ID" value="MPM23857.1"/>
    <property type="molecule type" value="Genomic_DNA"/>
</dbReference>
<organism evidence="1">
    <name type="scientific">bioreactor metagenome</name>
    <dbReference type="NCBI Taxonomy" id="1076179"/>
    <lineage>
        <taxon>unclassified sequences</taxon>
        <taxon>metagenomes</taxon>
        <taxon>ecological metagenomes</taxon>
    </lineage>
</organism>
<comment type="caution">
    <text evidence="1">The sequence shown here is derived from an EMBL/GenBank/DDBJ whole genome shotgun (WGS) entry which is preliminary data.</text>
</comment>
<proteinExistence type="predicted"/>
<protein>
    <submittedName>
        <fullName evidence="1">Uncharacterized protein</fullName>
    </submittedName>
</protein>
<sequence length="61" mass="7229">MSISLFKCFVKTKNNFYKYFFFRNTVITKVFVAKKIKGCAKVLNFLNISKLVVFLMSFMLK</sequence>
<reference evidence="1" key="1">
    <citation type="submission" date="2019-08" db="EMBL/GenBank/DDBJ databases">
        <authorList>
            <person name="Kucharzyk K."/>
            <person name="Murdoch R.W."/>
            <person name="Higgins S."/>
            <person name="Loffler F."/>
        </authorList>
    </citation>
    <scope>NUCLEOTIDE SEQUENCE</scope>
</reference>
<dbReference type="AlphaFoldDB" id="A0A644Y6Q6"/>
<gene>
    <name evidence="1" type="ORF">SDC9_70334</name>
</gene>
<accession>A0A644Y6Q6</accession>
<evidence type="ECO:0000313" key="1">
    <source>
        <dbReference type="EMBL" id="MPM23857.1"/>
    </source>
</evidence>
<name>A0A644Y6Q6_9ZZZZ</name>